<keyword evidence="4" id="KW-1185">Reference proteome</keyword>
<keyword evidence="1" id="KW-0863">Zinc-finger</keyword>
<dbReference type="EMBL" id="JACTAM010002351">
    <property type="protein sequence ID" value="KAI2645020.1"/>
    <property type="molecule type" value="Genomic_DNA"/>
</dbReference>
<gene>
    <name evidence="3" type="ORF">H4Q32_030024</name>
</gene>
<proteinExistence type="predicted"/>
<protein>
    <submittedName>
        <fullName evidence="3">Testis-specific zinc finger protein topi</fullName>
    </submittedName>
</protein>
<keyword evidence="1" id="KW-0862">Zinc</keyword>
<accession>A0ABQ8L2R8</accession>
<evidence type="ECO:0000313" key="3">
    <source>
        <dbReference type="EMBL" id="KAI2645020.1"/>
    </source>
</evidence>
<name>A0ABQ8L2R8_LABRO</name>
<organism evidence="3 4">
    <name type="scientific">Labeo rohita</name>
    <name type="common">Indian major carp</name>
    <name type="synonym">Cyprinus rohita</name>
    <dbReference type="NCBI Taxonomy" id="84645"/>
    <lineage>
        <taxon>Eukaryota</taxon>
        <taxon>Metazoa</taxon>
        <taxon>Chordata</taxon>
        <taxon>Craniata</taxon>
        <taxon>Vertebrata</taxon>
        <taxon>Euteleostomi</taxon>
        <taxon>Actinopterygii</taxon>
        <taxon>Neopterygii</taxon>
        <taxon>Teleostei</taxon>
        <taxon>Ostariophysi</taxon>
        <taxon>Cypriniformes</taxon>
        <taxon>Cyprinidae</taxon>
        <taxon>Labeoninae</taxon>
        <taxon>Labeonini</taxon>
        <taxon>Labeo</taxon>
    </lineage>
</organism>
<sequence>MFLCCLCKAHHRSCSSLFQHLKFHHGLYPGRSLRLKCGEPGCSSVFFFFKKSVKNFKNITKTLAKKHQHQLAFHWESFYFKRFQFGPFNEVSTCTLEGNKLLTETWNVPTVSTTTWVKNYGTEYQVGMFVCSSVENEMPVFNKISSIIVKDGQAFLLAGNVITVCFDEHVHAFCIEEVGNIFTLICVDDLMYYRPYDRQFSYDSDERTYIVPCCVFVSDWN</sequence>
<dbReference type="InterPro" id="IPR013087">
    <property type="entry name" value="Znf_C2H2_type"/>
</dbReference>
<comment type="caution">
    <text evidence="3">The sequence shown here is derived from an EMBL/GenBank/DDBJ whole genome shotgun (WGS) entry which is preliminary data.</text>
</comment>
<evidence type="ECO:0000256" key="1">
    <source>
        <dbReference type="PROSITE-ProRule" id="PRU00042"/>
    </source>
</evidence>
<evidence type="ECO:0000313" key="4">
    <source>
        <dbReference type="Proteomes" id="UP000830375"/>
    </source>
</evidence>
<keyword evidence="1" id="KW-0479">Metal-binding</keyword>
<dbReference type="PROSITE" id="PS50157">
    <property type="entry name" value="ZINC_FINGER_C2H2_2"/>
    <property type="match status" value="1"/>
</dbReference>
<feature type="domain" description="C2H2-type" evidence="2">
    <location>
        <begin position="2"/>
        <end position="29"/>
    </location>
</feature>
<dbReference type="Proteomes" id="UP000830375">
    <property type="component" value="Unassembled WGS sequence"/>
</dbReference>
<evidence type="ECO:0000259" key="2">
    <source>
        <dbReference type="PROSITE" id="PS50157"/>
    </source>
</evidence>
<reference evidence="3 4" key="1">
    <citation type="submission" date="2022-01" db="EMBL/GenBank/DDBJ databases">
        <title>A high-quality chromosome-level genome assembly of rohu carp, Labeo rohita.</title>
        <authorList>
            <person name="Arick M.A. II"/>
            <person name="Hsu C.-Y."/>
            <person name="Magbanua Z."/>
            <person name="Pechanova O."/>
            <person name="Grover C."/>
            <person name="Miller E."/>
            <person name="Thrash A."/>
            <person name="Ezzel L."/>
            <person name="Alam S."/>
            <person name="Benzie J."/>
            <person name="Hamilton M."/>
            <person name="Karsi A."/>
            <person name="Lawrence M.L."/>
            <person name="Peterson D.G."/>
        </authorList>
    </citation>
    <scope>NUCLEOTIDE SEQUENCE [LARGE SCALE GENOMIC DNA]</scope>
    <source>
        <strain evidence="4">BAU-BD-2019</strain>
        <tissue evidence="3">Blood</tissue>
    </source>
</reference>